<dbReference type="CDD" id="cd18787">
    <property type="entry name" value="SF2_C_DEAD"/>
    <property type="match status" value="1"/>
</dbReference>
<keyword evidence="2 7" id="KW-0378">Hydrolase</keyword>
<dbReference type="PANTHER" id="PTHR47959">
    <property type="entry name" value="ATP-DEPENDENT RNA HELICASE RHLE-RELATED"/>
    <property type="match status" value="1"/>
</dbReference>
<dbReference type="PROSITE" id="PS00039">
    <property type="entry name" value="DEAD_ATP_HELICASE"/>
    <property type="match status" value="1"/>
</dbReference>
<dbReference type="InterPro" id="IPR044742">
    <property type="entry name" value="DEAD/DEAH_RhlB"/>
</dbReference>
<evidence type="ECO:0000256" key="4">
    <source>
        <dbReference type="ARBA" id="ARBA00022840"/>
    </source>
</evidence>
<dbReference type="AlphaFoldDB" id="A0A1F5NR97"/>
<keyword evidence="4 7" id="KW-0067">ATP-binding</keyword>
<evidence type="ECO:0000256" key="5">
    <source>
        <dbReference type="ARBA" id="ARBA00038437"/>
    </source>
</evidence>
<dbReference type="CDD" id="cd00268">
    <property type="entry name" value="DEADc"/>
    <property type="match status" value="1"/>
</dbReference>
<dbReference type="PROSITE" id="PS51194">
    <property type="entry name" value="HELICASE_CTER"/>
    <property type="match status" value="1"/>
</dbReference>
<evidence type="ECO:0000313" key="13">
    <source>
        <dbReference type="Proteomes" id="UP000176233"/>
    </source>
</evidence>
<dbReference type="PANTHER" id="PTHR47959:SF13">
    <property type="entry name" value="ATP-DEPENDENT RNA HELICASE RHLE"/>
    <property type="match status" value="1"/>
</dbReference>
<dbReference type="InterPro" id="IPR014014">
    <property type="entry name" value="RNA_helicase_DEAD_Q_motif"/>
</dbReference>
<dbReference type="PROSITE" id="PS51192">
    <property type="entry name" value="HELICASE_ATP_BIND_1"/>
    <property type="match status" value="1"/>
</dbReference>
<feature type="compositionally biased region" description="Basic and acidic residues" evidence="8">
    <location>
        <begin position="381"/>
        <end position="395"/>
    </location>
</feature>
<evidence type="ECO:0000256" key="2">
    <source>
        <dbReference type="ARBA" id="ARBA00022801"/>
    </source>
</evidence>
<reference evidence="12 13" key="1">
    <citation type="journal article" date="2016" name="Nat. Commun.">
        <title>Thousands of microbial genomes shed light on interconnected biogeochemical processes in an aquifer system.</title>
        <authorList>
            <person name="Anantharaman K."/>
            <person name="Brown C.T."/>
            <person name="Hug L.A."/>
            <person name="Sharon I."/>
            <person name="Castelle C.J."/>
            <person name="Probst A.J."/>
            <person name="Thomas B.C."/>
            <person name="Singh A."/>
            <person name="Wilkins M.J."/>
            <person name="Karaoz U."/>
            <person name="Brodie E.L."/>
            <person name="Williams K.H."/>
            <person name="Hubbard S.S."/>
            <person name="Banfield J.F."/>
        </authorList>
    </citation>
    <scope>NUCLEOTIDE SEQUENCE [LARGE SCALE GENOMIC DNA]</scope>
</reference>
<accession>A0A1F5NR97</accession>
<dbReference type="EMBL" id="MFEJ01000019">
    <property type="protein sequence ID" value="OGE80195.1"/>
    <property type="molecule type" value="Genomic_DNA"/>
</dbReference>
<proteinExistence type="inferred from homology"/>
<dbReference type="GO" id="GO:0005829">
    <property type="term" value="C:cytosol"/>
    <property type="evidence" value="ECO:0007669"/>
    <property type="project" value="TreeGrafter"/>
</dbReference>
<keyword evidence="3 7" id="KW-0347">Helicase</keyword>
<sequence>MNTFEGLGIAPKLLEILNQLKFTVPTPIQFQSIPIGISGKDVMGIAQTGTGKTMAFGIPMIQRLAQEKGRGLVILPTRELALQVDEALHKIGKPLGLKTAVLIGGESINRQFRALRQNPHIVIGTPGRLNDHLEQKTLNLSQVSILVLDEADRMLDMGFEPQIKRILAKVPKTRQTMLFSATMPDEIVKIATAYMAQPLRIEVAPQGTTARDVAQEVFFVSRDQKLSLLSKVLSEHKGSVLIFIRTKFGAKKVAQSVRNMGYSAAEIHSNRSLGQRKEALEGFKIGRYKVLAATDIAARGIDVTGIELVINYDLPENPGDYVHRIGRTGRAGMSGKAVSFATPDQRYDVRSIERLIKLSLPVSEARGLSSAPVSRPNSRSEQPRRPFKPRRDFKQSRGGFAQRRPFRRGAPLDQGFDRNHR</sequence>
<comment type="similarity">
    <text evidence="5 7">Belongs to the DEAD box helicase family.</text>
</comment>
<evidence type="ECO:0000259" key="9">
    <source>
        <dbReference type="PROSITE" id="PS51192"/>
    </source>
</evidence>
<dbReference type="GO" id="GO:0003724">
    <property type="term" value="F:RNA helicase activity"/>
    <property type="evidence" value="ECO:0007669"/>
    <property type="project" value="InterPro"/>
</dbReference>
<dbReference type="GO" id="GO:0003676">
    <property type="term" value="F:nucleic acid binding"/>
    <property type="evidence" value="ECO:0007669"/>
    <property type="project" value="InterPro"/>
</dbReference>
<gene>
    <name evidence="12" type="ORF">A2660_02595</name>
</gene>
<dbReference type="GO" id="GO:0005524">
    <property type="term" value="F:ATP binding"/>
    <property type="evidence" value="ECO:0007669"/>
    <property type="project" value="UniProtKB-KW"/>
</dbReference>
<feature type="domain" description="DEAD-box RNA helicase Q" evidence="11">
    <location>
        <begin position="2"/>
        <end position="30"/>
    </location>
</feature>
<dbReference type="Pfam" id="PF00270">
    <property type="entry name" value="DEAD"/>
    <property type="match status" value="1"/>
</dbReference>
<organism evidence="12 13">
    <name type="scientific">Candidatus Doudnabacteria bacterium RIFCSPHIGHO2_01_FULL_45_18</name>
    <dbReference type="NCBI Taxonomy" id="1817823"/>
    <lineage>
        <taxon>Bacteria</taxon>
        <taxon>Candidatus Doudnaibacteriota</taxon>
    </lineage>
</organism>
<feature type="region of interest" description="Disordered" evidence="8">
    <location>
        <begin position="367"/>
        <end position="421"/>
    </location>
</feature>
<keyword evidence="1 7" id="KW-0547">Nucleotide-binding</keyword>
<dbReference type="InterPro" id="IPR011545">
    <property type="entry name" value="DEAD/DEAH_box_helicase_dom"/>
</dbReference>
<evidence type="ECO:0000256" key="7">
    <source>
        <dbReference type="RuleBase" id="RU000492"/>
    </source>
</evidence>
<name>A0A1F5NR97_9BACT</name>
<evidence type="ECO:0000256" key="8">
    <source>
        <dbReference type="SAM" id="MobiDB-lite"/>
    </source>
</evidence>
<feature type="compositionally biased region" description="Polar residues" evidence="8">
    <location>
        <begin position="371"/>
        <end position="380"/>
    </location>
</feature>
<evidence type="ECO:0000259" key="11">
    <source>
        <dbReference type="PROSITE" id="PS51195"/>
    </source>
</evidence>
<feature type="domain" description="Helicase C-terminal" evidence="10">
    <location>
        <begin position="224"/>
        <end position="379"/>
    </location>
</feature>
<dbReference type="InterPro" id="IPR014001">
    <property type="entry name" value="Helicase_ATP-bd"/>
</dbReference>
<dbReference type="InterPro" id="IPR050079">
    <property type="entry name" value="DEAD_box_RNA_helicase"/>
</dbReference>
<protein>
    <recommendedName>
        <fullName evidence="14">DEAD/DEAH box helicase</fullName>
    </recommendedName>
</protein>
<evidence type="ECO:0000259" key="10">
    <source>
        <dbReference type="PROSITE" id="PS51194"/>
    </source>
</evidence>
<evidence type="ECO:0000256" key="1">
    <source>
        <dbReference type="ARBA" id="ARBA00022741"/>
    </source>
</evidence>
<evidence type="ECO:0000256" key="3">
    <source>
        <dbReference type="ARBA" id="ARBA00022806"/>
    </source>
</evidence>
<dbReference type="PROSITE" id="PS51195">
    <property type="entry name" value="Q_MOTIF"/>
    <property type="match status" value="1"/>
</dbReference>
<feature type="domain" description="Helicase ATP-binding" evidence="9">
    <location>
        <begin position="33"/>
        <end position="201"/>
    </location>
</feature>
<evidence type="ECO:0008006" key="14">
    <source>
        <dbReference type="Google" id="ProtNLM"/>
    </source>
</evidence>
<dbReference type="InterPro" id="IPR001650">
    <property type="entry name" value="Helicase_C-like"/>
</dbReference>
<evidence type="ECO:0000313" key="12">
    <source>
        <dbReference type="EMBL" id="OGE80195.1"/>
    </source>
</evidence>
<dbReference type="Proteomes" id="UP000176233">
    <property type="component" value="Unassembled WGS sequence"/>
</dbReference>
<dbReference type="Gene3D" id="3.40.50.300">
    <property type="entry name" value="P-loop containing nucleotide triphosphate hydrolases"/>
    <property type="match status" value="2"/>
</dbReference>
<comment type="caution">
    <text evidence="12">The sequence shown here is derived from an EMBL/GenBank/DDBJ whole genome shotgun (WGS) entry which is preliminary data.</text>
</comment>
<feature type="short sequence motif" description="Q motif" evidence="6">
    <location>
        <begin position="2"/>
        <end position="30"/>
    </location>
</feature>
<dbReference type="SMART" id="SM00487">
    <property type="entry name" value="DEXDc"/>
    <property type="match status" value="1"/>
</dbReference>
<dbReference type="InterPro" id="IPR027417">
    <property type="entry name" value="P-loop_NTPase"/>
</dbReference>
<dbReference type="SMART" id="SM00490">
    <property type="entry name" value="HELICc"/>
    <property type="match status" value="1"/>
</dbReference>
<dbReference type="Pfam" id="PF00271">
    <property type="entry name" value="Helicase_C"/>
    <property type="match status" value="1"/>
</dbReference>
<dbReference type="GO" id="GO:0016787">
    <property type="term" value="F:hydrolase activity"/>
    <property type="evidence" value="ECO:0007669"/>
    <property type="project" value="UniProtKB-KW"/>
</dbReference>
<dbReference type="InterPro" id="IPR000629">
    <property type="entry name" value="RNA-helicase_DEAD-box_CS"/>
</dbReference>
<dbReference type="SUPFAM" id="SSF52540">
    <property type="entry name" value="P-loop containing nucleoside triphosphate hydrolases"/>
    <property type="match status" value="1"/>
</dbReference>
<evidence type="ECO:0000256" key="6">
    <source>
        <dbReference type="PROSITE-ProRule" id="PRU00552"/>
    </source>
</evidence>